<protein>
    <submittedName>
        <fullName evidence="1">Uncharacterized protein</fullName>
    </submittedName>
</protein>
<dbReference type="Proteomes" id="UP000321085">
    <property type="component" value="Unassembled WGS sequence"/>
</dbReference>
<gene>
    <name evidence="1" type="ORF">MAE02_26510</name>
</gene>
<reference evidence="1 2" key="1">
    <citation type="submission" date="2019-07" db="EMBL/GenBank/DDBJ databases">
        <title>Whole genome shotgun sequence of Microvirga aerophila NBRC 106136.</title>
        <authorList>
            <person name="Hosoyama A."/>
            <person name="Uohara A."/>
            <person name="Ohji S."/>
            <person name="Ichikawa N."/>
        </authorList>
    </citation>
    <scope>NUCLEOTIDE SEQUENCE [LARGE SCALE GENOMIC DNA]</scope>
    <source>
        <strain evidence="1 2">NBRC 106136</strain>
    </source>
</reference>
<evidence type="ECO:0000313" key="1">
    <source>
        <dbReference type="EMBL" id="GEO14955.1"/>
    </source>
</evidence>
<dbReference type="EMBL" id="BJYU01000033">
    <property type="protein sequence ID" value="GEO14955.1"/>
    <property type="molecule type" value="Genomic_DNA"/>
</dbReference>
<organism evidence="1 2">
    <name type="scientific">Microvirga aerophila</name>
    <dbReference type="NCBI Taxonomy" id="670291"/>
    <lineage>
        <taxon>Bacteria</taxon>
        <taxon>Pseudomonadati</taxon>
        <taxon>Pseudomonadota</taxon>
        <taxon>Alphaproteobacteria</taxon>
        <taxon>Hyphomicrobiales</taxon>
        <taxon>Methylobacteriaceae</taxon>
        <taxon>Microvirga</taxon>
    </lineage>
</organism>
<sequence>MDPSEILWLPIAYPAVLIGHRRRNPHTDAFQVMAPIHVRRVTAQDAPTCIEVRWPPGHAPAEMSWRYSAGAFWRPFLDPGKRIIPTRTGFEDLARNARGDLWWSDYPFRIRLPDEETSVGPFRLEREIPVRSRVLHDGREAACDAAQRLADAELIIVDGMLHRRSPPPVFGVGDPVCEADQVSVCLTAPEFCPGTYLAHFSLDRQDCALEFARRLAAERPSDCRARAQRRISRQALNNTRWTVHQDVPFPDERIPSFQRTFNHLRRRLAGVLHRDLPTSFYEAYATLSKAGRELQDDPLRRPVDSIVAEAFEAIDMIIASKPAGGNSRSWAKSIEMIASAQKWRFEIEGDIVELADQADEIDEADRDALAGLRSGAIPLEQ</sequence>
<accession>A0A512BSS2</accession>
<evidence type="ECO:0000313" key="2">
    <source>
        <dbReference type="Proteomes" id="UP000321085"/>
    </source>
</evidence>
<dbReference type="RefSeq" id="WP_114188236.1">
    <property type="nucleotide sequence ID" value="NZ_BJYU01000033.1"/>
</dbReference>
<proteinExistence type="predicted"/>
<keyword evidence="2" id="KW-1185">Reference proteome</keyword>
<name>A0A512BSS2_9HYPH</name>
<dbReference type="AlphaFoldDB" id="A0A512BSS2"/>
<dbReference type="OrthoDB" id="9981370at2"/>
<comment type="caution">
    <text evidence="1">The sequence shown here is derived from an EMBL/GenBank/DDBJ whole genome shotgun (WGS) entry which is preliminary data.</text>
</comment>